<keyword evidence="2" id="KW-0560">Oxidoreductase</keyword>
<feature type="domain" description="Flavin reductase like" evidence="4">
    <location>
        <begin position="24"/>
        <end position="171"/>
    </location>
</feature>
<evidence type="ECO:0000313" key="6">
    <source>
        <dbReference type="Proteomes" id="UP000007881"/>
    </source>
</evidence>
<dbReference type="eggNOG" id="COG1853">
    <property type="taxonomic scope" value="Bacteria"/>
</dbReference>
<dbReference type="InterPro" id="IPR002563">
    <property type="entry name" value="Flavin_Rdtase-like_dom"/>
</dbReference>
<reference evidence="5 6" key="1">
    <citation type="submission" date="2012-02" db="EMBL/GenBank/DDBJ databases">
        <title>Complete genome sequence of Phycisphaera mikurensis NBRC 102666.</title>
        <authorList>
            <person name="Ankai A."/>
            <person name="Hosoyama A."/>
            <person name="Terui Y."/>
            <person name="Sekine M."/>
            <person name="Fukai R."/>
            <person name="Kato Y."/>
            <person name="Nakamura S."/>
            <person name="Yamada-Narita S."/>
            <person name="Kawakoshi A."/>
            <person name="Fukunaga Y."/>
            <person name="Yamazaki S."/>
            <person name="Fujita N."/>
        </authorList>
    </citation>
    <scope>NUCLEOTIDE SEQUENCE [LARGE SCALE GENOMIC DNA]</scope>
    <source>
        <strain evidence="6">NBRC 102666 / KCTC 22515 / FYK2301M01</strain>
    </source>
</reference>
<dbReference type="KEGG" id="phm:PSMK_02460"/>
<evidence type="ECO:0000256" key="3">
    <source>
        <dbReference type="SAM" id="MobiDB-lite"/>
    </source>
</evidence>
<dbReference type="PANTHER" id="PTHR30466:SF11">
    <property type="entry name" value="FLAVIN-DEPENDENT MONOOXYGENASE, REDUCTASE SUBUNIT HSAB"/>
    <property type="match status" value="1"/>
</dbReference>
<organism evidence="5 6">
    <name type="scientific">Phycisphaera mikurensis (strain NBRC 102666 / KCTC 22515 / FYK2301M01)</name>
    <dbReference type="NCBI Taxonomy" id="1142394"/>
    <lineage>
        <taxon>Bacteria</taxon>
        <taxon>Pseudomonadati</taxon>
        <taxon>Planctomycetota</taxon>
        <taxon>Phycisphaerae</taxon>
        <taxon>Phycisphaerales</taxon>
        <taxon>Phycisphaeraceae</taxon>
        <taxon>Phycisphaera</taxon>
    </lineage>
</organism>
<feature type="compositionally biased region" description="Low complexity" evidence="3">
    <location>
        <begin position="7"/>
        <end position="21"/>
    </location>
</feature>
<dbReference type="Proteomes" id="UP000007881">
    <property type="component" value="Chromosome"/>
</dbReference>
<proteinExistence type="inferred from homology"/>
<dbReference type="EMBL" id="AP012338">
    <property type="protein sequence ID" value="BAM02405.1"/>
    <property type="molecule type" value="Genomic_DNA"/>
</dbReference>
<accession>I0IAW7</accession>
<dbReference type="OrthoDB" id="9794638at2"/>
<feature type="region of interest" description="Disordered" evidence="3">
    <location>
        <begin position="1"/>
        <end position="21"/>
    </location>
</feature>
<dbReference type="GO" id="GO:0042602">
    <property type="term" value="F:riboflavin reductase (NADPH) activity"/>
    <property type="evidence" value="ECO:0007669"/>
    <property type="project" value="TreeGrafter"/>
</dbReference>
<dbReference type="Gene3D" id="2.30.110.10">
    <property type="entry name" value="Electron Transport, Fmn-binding Protein, Chain A"/>
    <property type="match status" value="1"/>
</dbReference>
<sequence>MAPSPAPADVSSPPSSPGPIAQALGNIPGGVWVLTSRVDDRRRGLLVGRVQQLGSRPPVVAVAVPKGEPIMPLLSDSGRFALCQLGEEDRRIRRKFSTEPEEDEDPFLGLRLADPRQAGLPIVETTVGHLECSIVRHLDFEGDHDLFIGEVVSARRGAGLPLVRLRDDGLEA</sequence>
<dbReference type="InterPro" id="IPR012349">
    <property type="entry name" value="Split_barrel_FMN-bd"/>
</dbReference>
<gene>
    <name evidence="5" type="ordered locus">PSMK_02460</name>
</gene>
<protein>
    <submittedName>
        <fullName evidence="5">Putative oxidoreductase</fullName>
    </submittedName>
</protein>
<evidence type="ECO:0000256" key="2">
    <source>
        <dbReference type="ARBA" id="ARBA00023002"/>
    </source>
</evidence>
<dbReference type="Pfam" id="PF01613">
    <property type="entry name" value="Flavin_Reduct"/>
    <property type="match status" value="1"/>
</dbReference>
<name>I0IAW7_PHYMF</name>
<dbReference type="AlphaFoldDB" id="I0IAW7"/>
<dbReference type="RefSeq" id="WP_014435625.1">
    <property type="nucleotide sequence ID" value="NC_017080.1"/>
</dbReference>
<dbReference type="PANTHER" id="PTHR30466">
    <property type="entry name" value="FLAVIN REDUCTASE"/>
    <property type="match status" value="1"/>
</dbReference>
<evidence type="ECO:0000259" key="4">
    <source>
        <dbReference type="SMART" id="SM00903"/>
    </source>
</evidence>
<comment type="similarity">
    <text evidence="1">Belongs to the non-flavoprotein flavin reductase family.</text>
</comment>
<dbReference type="HOGENOM" id="CLU_059021_4_2_0"/>
<dbReference type="SUPFAM" id="SSF50475">
    <property type="entry name" value="FMN-binding split barrel"/>
    <property type="match status" value="1"/>
</dbReference>
<dbReference type="InterPro" id="IPR050268">
    <property type="entry name" value="NADH-dep_flavin_reductase"/>
</dbReference>
<dbReference type="SMART" id="SM00903">
    <property type="entry name" value="Flavin_Reduct"/>
    <property type="match status" value="1"/>
</dbReference>
<dbReference type="GO" id="GO:0010181">
    <property type="term" value="F:FMN binding"/>
    <property type="evidence" value="ECO:0007669"/>
    <property type="project" value="InterPro"/>
</dbReference>
<evidence type="ECO:0000256" key="1">
    <source>
        <dbReference type="ARBA" id="ARBA00008898"/>
    </source>
</evidence>
<keyword evidence="6" id="KW-1185">Reference proteome</keyword>
<evidence type="ECO:0000313" key="5">
    <source>
        <dbReference type="EMBL" id="BAM02405.1"/>
    </source>
</evidence>